<dbReference type="Pfam" id="PF00249">
    <property type="entry name" value="Myb_DNA-binding"/>
    <property type="match status" value="1"/>
</dbReference>
<evidence type="ECO:0000259" key="9">
    <source>
        <dbReference type="PROSITE" id="PS51293"/>
    </source>
</evidence>
<feature type="domain" description="CCHC-type" evidence="8">
    <location>
        <begin position="3"/>
        <end position="18"/>
    </location>
</feature>
<keyword evidence="6" id="KW-0863">Zinc-finger</keyword>
<evidence type="ECO:0000256" key="3">
    <source>
        <dbReference type="ARBA" id="ARBA00023125"/>
    </source>
</evidence>
<keyword evidence="6" id="KW-0862">Zinc</keyword>
<dbReference type="GO" id="GO:0009739">
    <property type="term" value="P:response to gibberellin"/>
    <property type="evidence" value="ECO:0000318"/>
    <property type="project" value="GO_Central"/>
</dbReference>
<accession>A0A1S3YE61</accession>
<dbReference type="Gene3D" id="1.10.10.60">
    <property type="entry name" value="Homeodomain-like"/>
    <property type="match status" value="1"/>
</dbReference>
<reference evidence="11" key="1">
    <citation type="journal article" date="2014" name="Nat. Commun.">
        <title>The tobacco genome sequence and its comparison with those of tomato and potato.</title>
        <authorList>
            <person name="Sierro N."/>
            <person name="Battey J.N."/>
            <person name="Ouadi S."/>
            <person name="Bakaher N."/>
            <person name="Bovet L."/>
            <person name="Willig A."/>
            <person name="Goepfert S."/>
            <person name="Peitsch M.C."/>
            <person name="Ivanov N.V."/>
        </authorList>
    </citation>
    <scope>NUCLEOTIDE SEQUENCE [LARGE SCALE GENOMIC DNA]</scope>
</reference>
<feature type="domain" description="HTH myb-type" evidence="10">
    <location>
        <begin position="94"/>
        <end position="150"/>
    </location>
</feature>
<name>A0A1S3YE61_TOBAC</name>
<dbReference type="SMR" id="A0A1S3YE61"/>
<dbReference type="GO" id="GO:0005634">
    <property type="term" value="C:nucleus"/>
    <property type="evidence" value="ECO:0007669"/>
    <property type="project" value="UniProtKB-SubCell"/>
</dbReference>
<evidence type="ECO:0000256" key="5">
    <source>
        <dbReference type="ARBA" id="ARBA00023242"/>
    </source>
</evidence>
<dbReference type="GeneID" id="107775225"/>
<evidence type="ECO:0000259" key="10">
    <source>
        <dbReference type="PROSITE" id="PS51294"/>
    </source>
</evidence>
<dbReference type="PROSITE" id="PS51293">
    <property type="entry name" value="SANT"/>
    <property type="match status" value="1"/>
</dbReference>
<dbReference type="FunFam" id="1.10.10.60:FF:000009">
    <property type="entry name" value="transcription factor MYB1R1"/>
    <property type="match status" value="1"/>
</dbReference>
<dbReference type="GO" id="GO:0010597">
    <property type="term" value="P:green leaf volatile biosynthetic process"/>
    <property type="evidence" value="ECO:0007669"/>
    <property type="project" value="UniProtKB-ARBA"/>
</dbReference>
<reference evidence="12" key="2">
    <citation type="submission" date="2025-08" db="UniProtKB">
        <authorList>
            <consortium name="RefSeq"/>
        </authorList>
    </citation>
    <scope>IDENTIFICATION</scope>
    <source>
        <tissue evidence="12">Leaf</tissue>
    </source>
</reference>
<dbReference type="RefSeq" id="XP_016450424.1">
    <property type="nucleotide sequence ID" value="XM_016594938.1"/>
</dbReference>
<dbReference type="SUPFAM" id="SSF46689">
    <property type="entry name" value="Homeodomain-like"/>
    <property type="match status" value="1"/>
</dbReference>
<keyword evidence="4" id="KW-0804">Transcription</keyword>
<keyword evidence="5" id="KW-0539">Nucleus</keyword>
<dbReference type="InterPro" id="IPR001878">
    <property type="entry name" value="Znf_CCHC"/>
</dbReference>
<keyword evidence="2" id="KW-0805">Transcription regulation</keyword>
<dbReference type="NCBIfam" id="TIGR01557">
    <property type="entry name" value="myb_SHAQKYF"/>
    <property type="match status" value="1"/>
</dbReference>
<dbReference type="GO" id="GO:0009723">
    <property type="term" value="P:response to ethylene"/>
    <property type="evidence" value="ECO:0000318"/>
    <property type="project" value="GO_Central"/>
</dbReference>
<dbReference type="OrthoDB" id="118550at2759"/>
<feature type="domain" description="SANT" evidence="9">
    <location>
        <begin position="102"/>
        <end position="150"/>
    </location>
</feature>
<dbReference type="PROSITE" id="PS51294">
    <property type="entry name" value="HTH_MYB"/>
    <property type="match status" value="1"/>
</dbReference>
<dbReference type="KEGG" id="nta:107775225"/>
<dbReference type="GO" id="GO:0008270">
    <property type="term" value="F:zinc ion binding"/>
    <property type="evidence" value="ECO:0007669"/>
    <property type="project" value="UniProtKB-KW"/>
</dbReference>
<gene>
    <name evidence="12" type="primary">LOC107775225</name>
</gene>
<dbReference type="Proteomes" id="UP000790787">
    <property type="component" value="Chromosome 2"/>
</dbReference>
<dbReference type="STRING" id="4097.A0A1S3YE61"/>
<keyword evidence="6" id="KW-0479">Metal-binding</keyword>
<dbReference type="OMA" id="DFANSTH"/>
<evidence type="ECO:0000256" key="6">
    <source>
        <dbReference type="PROSITE-ProRule" id="PRU00047"/>
    </source>
</evidence>
<feature type="domain" description="Myb-like" evidence="7">
    <location>
        <begin position="94"/>
        <end position="146"/>
    </location>
</feature>
<evidence type="ECO:0000313" key="11">
    <source>
        <dbReference type="Proteomes" id="UP000790787"/>
    </source>
</evidence>
<evidence type="ECO:0000259" key="8">
    <source>
        <dbReference type="PROSITE" id="PS50158"/>
    </source>
</evidence>
<keyword evidence="11" id="KW-1185">Reference proteome</keyword>
<comment type="subcellular location">
    <subcellularLocation>
        <location evidence="1">Nucleus</location>
    </subcellularLocation>
</comment>
<dbReference type="RefSeq" id="XP_016450424.1">
    <property type="nucleotide sequence ID" value="XM_016594938.2"/>
</dbReference>
<dbReference type="GO" id="GO:0006355">
    <property type="term" value="P:regulation of DNA-templated transcription"/>
    <property type="evidence" value="ECO:0007669"/>
    <property type="project" value="UniProtKB-ARBA"/>
</dbReference>
<dbReference type="PANTHER" id="PTHR44191:SF66">
    <property type="entry name" value="MYB-LIKE PROTEIN J"/>
    <property type="match status" value="1"/>
</dbReference>
<dbReference type="InterPro" id="IPR052245">
    <property type="entry name" value="Plant_Stress_Dev_TF"/>
</dbReference>
<keyword evidence="3" id="KW-0238">DNA-binding</keyword>
<dbReference type="PaxDb" id="4097-A0A1S3YE61"/>
<dbReference type="GO" id="GO:0000976">
    <property type="term" value="F:transcription cis-regulatory region binding"/>
    <property type="evidence" value="ECO:0007669"/>
    <property type="project" value="UniProtKB-ARBA"/>
</dbReference>
<evidence type="ECO:0000313" key="12">
    <source>
        <dbReference type="RefSeq" id="XP_016450424.1"/>
    </source>
</evidence>
<evidence type="ECO:0000256" key="2">
    <source>
        <dbReference type="ARBA" id="ARBA00023015"/>
    </source>
</evidence>
<evidence type="ECO:0000256" key="1">
    <source>
        <dbReference type="ARBA" id="ARBA00004123"/>
    </source>
</evidence>
<sequence>MGRKCSHCGKIGHNSRTCSSFKVGAISCGLRLFGVQVVDISASSSSAYDVQLKKSLSLDCLSSPPPTVSSSSEKTTSCTNIGSLSDCLLGQVHQDRRKGVAWTEEEHRTFLVGLEKLGKGDWRGISRNFVTTRTPTQVASHAQKYFLRLSTHYHLNNNKRRSSLFDLVRSNNKNHHETSPDFANSTHSLTSLKEVCQETSRPSLLMDLNSSGEDIATKDHQHCKNTQQPLWPYEFLASHQMVSSSPITMSISPVAVALDLELSLAAPRNADKNKPNTFLIGPIPVT</sequence>
<dbReference type="PANTHER" id="PTHR44191">
    <property type="entry name" value="TRANSCRIPTION FACTOR KUA1"/>
    <property type="match status" value="1"/>
</dbReference>
<dbReference type="CDD" id="cd00167">
    <property type="entry name" value="SANT"/>
    <property type="match status" value="1"/>
</dbReference>
<proteinExistence type="predicted"/>
<dbReference type="PROSITE" id="PS50090">
    <property type="entry name" value="MYB_LIKE"/>
    <property type="match status" value="1"/>
</dbReference>
<protein>
    <submittedName>
        <fullName evidence="12">Myb-like protein J</fullName>
    </submittedName>
    <submittedName>
        <fullName evidence="12">Transcription factor MYBS3-like</fullName>
    </submittedName>
</protein>
<evidence type="ECO:0000256" key="4">
    <source>
        <dbReference type="ARBA" id="ARBA00023163"/>
    </source>
</evidence>
<dbReference type="SMART" id="SM00717">
    <property type="entry name" value="SANT"/>
    <property type="match status" value="1"/>
</dbReference>
<dbReference type="InterPro" id="IPR006447">
    <property type="entry name" value="Myb_dom_plants"/>
</dbReference>
<dbReference type="AlphaFoldDB" id="A0A1S3YE61"/>
<evidence type="ECO:0000259" key="7">
    <source>
        <dbReference type="PROSITE" id="PS50090"/>
    </source>
</evidence>
<dbReference type="InterPro" id="IPR017884">
    <property type="entry name" value="SANT_dom"/>
</dbReference>
<dbReference type="InterPro" id="IPR001005">
    <property type="entry name" value="SANT/Myb"/>
</dbReference>
<dbReference type="InterPro" id="IPR009057">
    <property type="entry name" value="Homeodomain-like_sf"/>
</dbReference>
<organism evidence="11 12">
    <name type="scientific">Nicotiana tabacum</name>
    <name type="common">Common tobacco</name>
    <dbReference type="NCBI Taxonomy" id="4097"/>
    <lineage>
        <taxon>Eukaryota</taxon>
        <taxon>Viridiplantae</taxon>
        <taxon>Streptophyta</taxon>
        <taxon>Embryophyta</taxon>
        <taxon>Tracheophyta</taxon>
        <taxon>Spermatophyta</taxon>
        <taxon>Magnoliopsida</taxon>
        <taxon>eudicotyledons</taxon>
        <taxon>Gunneridae</taxon>
        <taxon>Pentapetalae</taxon>
        <taxon>asterids</taxon>
        <taxon>lamiids</taxon>
        <taxon>Solanales</taxon>
        <taxon>Solanaceae</taxon>
        <taxon>Nicotianoideae</taxon>
        <taxon>Nicotianeae</taxon>
        <taxon>Nicotiana</taxon>
    </lineage>
</organism>
<dbReference type="PROSITE" id="PS50158">
    <property type="entry name" value="ZF_CCHC"/>
    <property type="match status" value="1"/>
</dbReference>
<dbReference type="InterPro" id="IPR017930">
    <property type="entry name" value="Myb_dom"/>
</dbReference>